<sequence>MVFELGIGEDIWRRVVLDPILQDDAKAPIPKHVPSLAPCDGHLGWCRSRVAQRFALVATAGEIATRWGLTGWAEGEAMAASLRLFKEWLALRGGAGDMEEQEGIDHVRHRLQTGFESQFTPWDADPATYSRTINRLGFRRQQTDGAHFYIFPSSFRNDICRGRDAERILSAMSRRSMLQVSNNPKDRRLTIKQRLPGIGGSNVYHVTPAIFESAE</sequence>
<dbReference type="OrthoDB" id="784829at2"/>
<gene>
    <name evidence="1" type="ORF">FNU76_06290</name>
</gene>
<evidence type="ECO:0000313" key="1">
    <source>
        <dbReference type="EMBL" id="QDQ25991.1"/>
    </source>
</evidence>
<keyword evidence="2" id="KW-1185">Reference proteome</keyword>
<protein>
    <recommendedName>
        <fullName evidence="3">DUF927 domain-containing protein</fullName>
    </recommendedName>
</protein>
<dbReference type="RefSeq" id="WP_143856914.1">
    <property type="nucleotide sequence ID" value="NZ_CP041730.1"/>
</dbReference>
<name>A0A516SCW8_9NEIS</name>
<evidence type="ECO:0008006" key="3">
    <source>
        <dbReference type="Google" id="ProtNLM"/>
    </source>
</evidence>
<dbReference type="Proteomes" id="UP000317550">
    <property type="component" value="Chromosome"/>
</dbReference>
<evidence type="ECO:0000313" key="2">
    <source>
        <dbReference type="Proteomes" id="UP000317550"/>
    </source>
</evidence>
<organism evidence="1 2">
    <name type="scientific">Chitinimonas arctica</name>
    <dbReference type="NCBI Taxonomy" id="2594795"/>
    <lineage>
        <taxon>Bacteria</taxon>
        <taxon>Pseudomonadati</taxon>
        <taxon>Pseudomonadota</taxon>
        <taxon>Betaproteobacteria</taxon>
        <taxon>Neisseriales</taxon>
        <taxon>Chitinibacteraceae</taxon>
        <taxon>Chitinimonas</taxon>
    </lineage>
</organism>
<dbReference type="KEGG" id="cari:FNU76_06290"/>
<reference evidence="2" key="1">
    <citation type="submission" date="2019-07" db="EMBL/GenBank/DDBJ databases">
        <title>Chitinimonas sp. nov., isolated from Ny-Alesund, arctica soil.</title>
        <authorList>
            <person name="Xu Q."/>
            <person name="Peng F."/>
        </authorList>
    </citation>
    <scope>NUCLEOTIDE SEQUENCE [LARGE SCALE GENOMIC DNA]</scope>
    <source>
        <strain evidence="2">R3-44</strain>
    </source>
</reference>
<accession>A0A516SCW8</accession>
<dbReference type="AlphaFoldDB" id="A0A516SCW8"/>
<dbReference type="EMBL" id="CP041730">
    <property type="protein sequence ID" value="QDQ25991.1"/>
    <property type="molecule type" value="Genomic_DNA"/>
</dbReference>
<proteinExistence type="predicted"/>